<evidence type="ECO:0000313" key="2">
    <source>
        <dbReference type="Proteomes" id="UP000019434"/>
    </source>
</evidence>
<sequence length="38" mass="4406">MNINIHTTIFVPSIGTYPEPKKAFLNPRILNQRFTSFV</sequence>
<reference evidence="1 2" key="1">
    <citation type="submission" date="2014-02" db="EMBL/GenBank/DDBJ databases">
        <title>Genome Sequence of an Hyperthermophilic Archaeon, Thermococcus nautili 30-1, producing viral vesicles.</title>
        <authorList>
            <person name="Oberto J."/>
            <person name="Gaudin M."/>
            <person name="Cossu M."/>
            <person name="Gorlas A."/>
            <person name="Slesarev A."/>
            <person name="Marguet E."/>
            <person name="Forterre P."/>
        </authorList>
    </citation>
    <scope>NUCLEOTIDE SEQUENCE [LARGE SCALE GENOMIC DNA]</scope>
    <source>
        <strain evidence="1 2">30-1</strain>
    </source>
</reference>
<dbReference type="HOGENOM" id="CLU_3323184_0_0_2"/>
<dbReference type="STRING" id="195522.BD01_0441"/>
<dbReference type="KEGG" id="tnu:BD01_0441"/>
<name>W8P012_9EURY</name>
<protein>
    <submittedName>
        <fullName evidence="1">Uncharacterized protein</fullName>
    </submittedName>
</protein>
<proteinExistence type="predicted"/>
<dbReference type="Proteomes" id="UP000019434">
    <property type="component" value="Chromosome"/>
</dbReference>
<evidence type="ECO:0000313" key="1">
    <source>
        <dbReference type="EMBL" id="AHL22066.1"/>
    </source>
</evidence>
<organism evidence="1 2">
    <name type="scientific">Thermococcus nautili</name>
    <dbReference type="NCBI Taxonomy" id="195522"/>
    <lineage>
        <taxon>Archaea</taxon>
        <taxon>Methanobacteriati</taxon>
        <taxon>Methanobacteriota</taxon>
        <taxon>Thermococci</taxon>
        <taxon>Thermococcales</taxon>
        <taxon>Thermococcaceae</taxon>
        <taxon>Thermococcus</taxon>
    </lineage>
</organism>
<keyword evidence="2" id="KW-1185">Reference proteome</keyword>
<dbReference type="AlphaFoldDB" id="W8P012"/>
<accession>W8P012</accession>
<dbReference type="EMBL" id="CP007264">
    <property type="protein sequence ID" value="AHL22066.1"/>
    <property type="molecule type" value="Genomic_DNA"/>
</dbReference>
<gene>
    <name evidence="1" type="ORF">BD01_0441</name>
</gene>